<evidence type="ECO:0000259" key="6">
    <source>
        <dbReference type="PROSITE" id="PS50228"/>
    </source>
</evidence>
<feature type="compositionally biased region" description="Polar residues" evidence="3">
    <location>
        <begin position="570"/>
        <end position="587"/>
    </location>
</feature>
<evidence type="ECO:0000256" key="1">
    <source>
        <dbReference type="ARBA" id="ARBA00023157"/>
    </source>
</evidence>
<reference evidence="8" key="3">
    <citation type="submission" date="2015-06" db="UniProtKB">
        <authorList>
            <consortium name="EnsemblMetazoa"/>
        </authorList>
    </citation>
    <scope>IDENTIFICATION</scope>
</reference>
<gene>
    <name evidence="7" type="ORF">CAPTEDRAFT_209714</name>
</gene>
<dbReference type="Gene3D" id="2.60.120.290">
    <property type="entry name" value="Spermadhesin, CUB domain"/>
    <property type="match status" value="1"/>
</dbReference>
<dbReference type="PANTHER" id="PTHR46780">
    <property type="entry name" value="PROTEIN EVA-1"/>
    <property type="match status" value="1"/>
</dbReference>
<name>R7TQJ6_CAPTE</name>
<evidence type="ECO:0000313" key="9">
    <source>
        <dbReference type="Proteomes" id="UP000014760"/>
    </source>
</evidence>
<keyword evidence="4" id="KW-1133">Transmembrane helix</keyword>
<dbReference type="SUPFAM" id="SSF49854">
    <property type="entry name" value="Spermadhesin, CUB domain"/>
    <property type="match status" value="1"/>
</dbReference>
<dbReference type="HOGENOM" id="CLU_464810_0_0_1"/>
<dbReference type="InterPro" id="IPR035914">
    <property type="entry name" value="Sperma_CUB_dom_sf"/>
</dbReference>
<dbReference type="GO" id="GO:0030246">
    <property type="term" value="F:carbohydrate binding"/>
    <property type="evidence" value="ECO:0007669"/>
    <property type="project" value="InterPro"/>
</dbReference>
<dbReference type="InterPro" id="IPR000922">
    <property type="entry name" value="Lectin_gal-bd_dom"/>
</dbReference>
<keyword evidence="4" id="KW-0472">Membrane</keyword>
<evidence type="ECO:0000256" key="2">
    <source>
        <dbReference type="PROSITE-ProRule" id="PRU00059"/>
    </source>
</evidence>
<dbReference type="Pfam" id="PF02140">
    <property type="entry name" value="SUEL_Lectin"/>
    <property type="match status" value="1"/>
</dbReference>
<dbReference type="EMBL" id="KB308885">
    <property type="protein sequence ID" value="ELT96203.1"/>
    <property type="molecule type" value="Genomic_DNA"/>
</dbReference>
<dbReference type="PROSITE" id="PS50228">
    <property type="entry name" value="SUEL_LECTIN"/>
    <property type="match status" value="1"/>
</dbReference>
<evidence type="ECO:0000256" key="3">
    <source>
        <dbReference type="SAM" id="MobiDB-lite"/>
    </source>
</evidence>
<feature type="region of interest" description="Disordered" evidence="3">
    <location>
        <begin position="566"/>
        <end position="587"/>
    </location>
</feature>
<dbReference type="Gene3D" id="2.60.120.740">
    <property type="match status" value="1"/>
</dbReference>
<feature type="domain" description="CUB" evidence="5">
    <location>
        <begin position="131"/>
        <end position="254"/>
    </location>
</feature>
<dbReference type="Proteomes" id="UP000014760">
    <property type="component" value="Unassembled WGS sequence"/>
</dbReference>
<dbReference type="EnsemblMetazoa" id="CapteT209714">
    <property type="protein sequence ID" value="CapteP209714"/>
    <property type="gene ID" value="CapteG209714"/>
</dbReference>
<accession>R7TQJ6</accession>
<evidence type="ECO:0008006" key="10">
    <source>
        <dbReference type="Google" id="ProtNLM"/>
    </source>
</evidence>
<sequence length="587" mass="64021">MHPTTHRGHFDGSSIVIGDYRFVYSASPPDAICDSEVFSVRCQSDEVIYIHTALYGRMQLNRCVKENFGYVGCSRDVMMFVDALCSGRRSCKVKVLDETFAPTVPCHNDLRSYLEVSYKCVKVTSFDRRLCHSHSPVTIKSSRSGYISSLSAVGCGNADLPWVIEVPRGQLVNVTLYDFGMLPDNTTSTDGGKVRVCKVYATIRGENGGRGITVCGGESRVRTVYLSTDNRVEIRFIASKSAKPSYFMLKYQAIGCPNIEAPAGTLVRRDNDLALFQCSDTPTSWQLRCVNSQWDGTWKNCTPAAHMEYTTEGPNSGLSLPLGISVIIIVALALVIGLLVLAVGVVCLKRLRNQRQERAYSDAVRGAILTDCSQATEVGRKQTIVCSVRNTQTATMVHRLKQEESGRENDYSSMKLLSAGGQSTETSYDDDNQANMGMQIKDHMTPAPGNLGQVTFCCECPYGTALDHQTYGYAKSLSGAISTYNPVSGMVTNHPDIVDAKSQENLAANPVSSSVMEEHVVEGPGGKGFCSCDASLRTAIYIPSNSQAGGAVQCVQCADETLRKSRDSYSNEPFAKNNTFTGTLRRS</sequence>
<feature type="transmembrane region" description="Helical" evidence="4">
    <location>
        <begin position="322"/>
        <end position="348"/>
    </location>
</feature>
<proteinExistence type="predicted"/>
<reference evidence="9" key="1">
    <citation type="submission" date="2012-12" db="EMBL/GenBank/DDBJ databases">
        <authorList>
            <person name="Hellsten U."/>
            <person name="Grimwood J."/>
            <person name="Chapman J.A."/>
            <person name="Shapiro H."/>
            <person name="Aerts A."/>
            <person name="Otillar R.P."/>
            <person name="Terry A.Y."/>
            <person name="Boore J.L."/>
            <person name="Simakov O."/>
            <person name="Marletaz F."/>
            <person name="Cho S.-J."/>
            <person name="Edsinger-Gonzales E."/>
            <person name="Havlak P."/>
            <person name="Kuo D.-H."/>
            <person name="Larsson T."/>
            <person name="Lv J."/>
            <person name="Arendt D."/>
            <person name="Savage R."/>
            <person name="Osoegawa K."/>
            <person name="de Jong P."/>
            <person name="Lindberg D.R."/>
            <person name="Seaver E.C."/>
            <person name="Weisblat D.A."/>
            <person name="Putnam N.H."/>
            <person name="Grigoriev I.V."/>
            <person name="Rokhsar D.S."/>
        </authorList>
    </citation>
    <scope>NUCLEOTIDE SEQUENCE</scope>
    <source>
        <strain evidence="9">I ESC-2004</strain>
    </source>
</reference>
<dbReference type="OrthoDB" id="5979008at2759"/>
<dbReference type="InterPro" id="IPR000859">
    <property type="entry name" value="CUB_dom"/>
</dbReference>
<dbReference type="PROSITE" id="PS01180">
    <property type="entry name" value="CUB"/>
    <property type="match status" value="1"/>
</dbReference>
<keyword evidence="1" id="KW-1015">Disulfide bond</keyword>
<evidence type="ECO:0000313" key="7">
    <source>
        <dbReference type="EMBL" id="ELT96203.1"/>
    </source>
</evidence>
<dbReference type="CDD" id="cd22823">
    <property type="entry name" value="Gal_Rha_Lectin"/>
    <property type="match status" value="1"/>
</dbReference>
<evidence type="ECO:0000259" key="5">
    <source>
        <dbReference type="PROSITE" id="PS01180"/>
    </source>
</evidence>
<dbReference type="EMBL" id="AMQN01002297">
    <property type="status" value="NOT_ANNOTATED_CDS"/>
    <property type="molecule type" value="Genomic_DNA"/>
</dbReference>
<dbReference type="AlphaFoldDB" id="R7TQJ6"/>
<dbReference type="InterPro" id="IPR043159">
    <property type="entry name" value="Lectin_gal-bd_sf"/>
</dbReference>
<evidence type="ECO:0000256" key="4">
    <source>
        <dbReference type="SAM" id="Phobius"/>
    </source>
</evidence>
<organism evidence="7">
    <name type="scientific">Capitella teleta</name>
    <name type="common">Polychaete worm</name>
    <dbReference type="NCBI Taxonomy" id="283909"/>
    <lineage>
        <taxon>Eukaryota</taxon>
        <taxon>Metazoa</taxon>
        <taxon>Spiralia</taxon>
        <taxon>Lophotrochozoa</taxon>
        <taxon>Annelida</taxon>
        <taxon>Polychaeta</taxon>
        <taxon>Sedentaria</taxon>
        <taxon>Scolecida</taxon>
        <taxon>Capitellidae</taxon>
        <taxon>Capitella</taxon>
    </lineage>
</organism>
<comment type="caution">
    <text evidence="2">Lacks conserved residue(s) required for the propagation of feature annotation.</text>
</comment>
<protein>
    <recommendedName>
        <fullName evidence="10">SUEL-type lectin domain-containing protein</fullName>
    </recommendedName>
</protein>
<keyword evidence="9" id="KW-1185">Reference proteome</keyword>
<reference evidence="7 9" key="2">
    <citation type="journal article" date="2013" name="Nature">
        <title>Insights into bilaterian evolution from three spiralian genomes.</title>
        <authorList>
            <person name="Simakov O."/>
            <person name="Marletaz F."/>
            <person name="Cho S.J."/>
            <person name="Edsinger-Gonzales E."/>
            <person name="Havlak P."/>
            <person name="Hellsten U."/>
            <person name="Kuo D.H."/>
            <person name="Larsson T."/>
            <person name="Lv J."/>
            <person name="Arendt D."/>
            <person name="Savage R."/>
            <person name="Osoegawa K."/>
            <person name="de Jong P."/>
            <person name="Grimwood J."/>
            <person name="Chapman J.A."/>
            <person name="Shapiro H."/>
            <person name="Aerts A."/>
            <person name="Otillar R.P."/>
            <person name="Terry A.Y."/>
            <person name="Boore J.L."/>
            <person name="Grigoriev I.V."/>
            <person name="Lindberg D.R."/>
            <person name="Seaver E.C."/>
            <person name="Weisblat D.A."/>
            <person name="Putnam N.H."/>
            <person name="Rokhsar D.S."/>
        </authorList>
    </citation>
    <scope>NUCLEOTIDE SEQUENCE</scope>
    <source>
        <strain evidence="7 9">I ESC-2004</strain>
    </source>
</reference>
<keyword evidence="4" id="KW-0812">Transmembrane</keyword>
<feature type="domain" description="SUEL-type lectin" evidence="6">
    <location>
        <begin position="32"/>
        <end position="121"/>
    </location>
</feature>
<evidence type="ECO:0000313" key="8">
    <source>
        <dbReference type="EnsemblMetazoa" id="CapteP209714"/>
    </source>
</evidence>